<gene>
    <name evidence="1" type="ORF">EVAR_23724_1</name>
</gene>
<sequence>MVTSGKMLIFRPERSRLSRLSRSDLLYQHEAPPAPPPSTCNTLQMKSVRVVCAPPKITKSALSPEACRCNKLKSNLSPYITELGACDPSLSAPDRPPTTMYSCDKSNERDYKTTYMTYTASTPPRDKRLAQLFPPAAHCELYPRAHRA</sequence>
<evidence type="ECO:0000313" key="1">
    <source>
        <dbReference type="EMBL" id="GBP37675.1"/>
    </source>
</evidence>
<accession>A0A4C1VIZ8</accession>
<dbReference type="EMBL" id="BGZK01000337">
    <property type="protein sequence ID" value="GBP37675.1"/>
    <property type="molecule type" value="Genomic_DNA"/>
</dbReference>
<protein>
    <submittedName>
        <fullName evidence="1">Uncharacterized protein</fullName>
    </submittedName>
</protein>
<name>A0A4C1VIZ8_EUMVA</name>
<keyword evidence="2" id="KW-1185">Reference proteome</keyword>
<evidence type="ECO:0000313" key="2">
    <source>
        <dbReference type="Proteomes" id="UP000299102"/>
    </source>
</evidence>
<comment type="caution">
    <text evidence="1">The sequence shown here is derived from an EMBL/GenBank/DDBJ whole genome shotgun (WGS) entry which is preliminary data.</text>
</comment>
<dbReference type="Proteomes" id="UP000299102">
    <property type="component" value="Unassembled WGS sequence"/>
</dbReference>
<dbReference type="AlphaFoldDB" id="A0A4C1VIZ8"/>
<reference evidence="1 2" key="1">
    <citation type="journal article" date="2019" name="Commun. Biol.">
        <title>The bagworm genome reveals a unique fibroin gene that provides high tensile strength.</title>
        <authorList>
            <person name="Kono N."/>
            <person name="Nakamura H."/>
            <person name="Ohtoshi R."/>
            <person name="Tomita M."/>
            <person name="Numata K."/>
            <person name="Arakawa K."/>
        </authorList>
    </citation>
    <scope>NUCLEOTIDE SEQUENCE [LARGE SCALE GENOMIC DNA]</scope>
</reference>
<proteinExistence type="predicted"/>
<organism evidence="1 2">
    <name type="scientific">Eumeta variegata</name>
    <name type="common">Bagworm moth</name>
    <name type="synonym">Eumeta japonica</name>
    <dbReference type="NCBI Taxonomy" id="151549"/>
    <lineage>
        <taxon>Eukaryota</taxon>
        <taxon>Metazoa</taxon>
        <taxon>Ecdysozoa</taxon>
        <taxon>Arthropoda</taxon>
        <taxon>Hexapoda</taxon>
        <taxon>Insecta</taxon>
        <taxon>Pterygota</taxon>
        <taxon>Neoptera</taxon>
        <taxon>Endopterygota</taxon>
        <taxon>Lepidoptera</taxon>
        <taxon>Glossata</taxon>
        <taxon>Ditrysia</taxon>
        <taxon>Tineoidea</taxon>
        <taxon>Psychidae</taxon>
        <taxon>Oiketicinae</taxon>
        <taxon>Eumeta</taxon>
    </lineage>
</organism>